<evidence type="ECO:0000313" key="2">
    <source>
        <dbReference type="EMBL" id="ROV64451.1"/>
    </source>
</evidence>
<dbReference type="EMBL" id="QWFA01000318">
    <property type="protein sequence ID" value="ROV64451.1"/>
    <property type="molecule type" value="Genomic_DNA"/>
</dbReference>
<proteinExistence type="predicted"/>
<feature type="chain" id="PRO_5019011987" description="ATP-binding protein" evidence="1">
    <location>
        <begin position="44"/>
        <end position="114"/>
    </location>
</feature>
<name>A0A423UQ51_STRGL</name>
<dbReference type="AlphaFoldDB" id="A0A423UQ51"/>
<accession>A0A423UQ51</accession>
<evidence type="ECO:0008006" key="4">
    <source>
        <dbReference type="Google" id="ProtNLM"/>
    </source>
</evidence>
<evidence type="ECO:0000313" key="3">
    <source>
        <dbReference type="Proteomes" id="UP000285596"/>
    </source>
</evidence>
<reference evidence="2 3" key="1">
    <citation type="submission" date="2018-08" db="EMBL/GenBank/DDBJ databases">
        <title>Streptomyces globisporus 1912-4Crt, whole genome shotgun sequence.</title>
        <authorList>
            <person name="Matselyukh B."/>
        </authorList>
    </citation>
    <scope>NUCLEOTIDE SEQUENCE [LARGE SCALE GENOMIC DNA]</scope>
    <source>
        <strain evidence="2 3">1912-4Crt</strain>
    </source>
</reference>
<dbReference type="Proteomes" id="UP000285596">
    <property type="component" value="Unassembled WGS sequence"/>
</dbReference>
<keyword evidence="1" id="KW-0732">Signal</keyword>
<sequence length="114" mass="11029">MRHGDVTDADAAQKGTRKVKYAKTAALVVGSVAALGSAAPAFAAPTPTAPNFSLDSGLNQVMASAPQVVDPLVDTAAETTETLSEDGTVGKLAGQATGAAEGAAPLLGGVPLGG</sequence>
<organism evidence="2 3">
    <name type="scientific">Streptomyces globisporus</name>
    <dbReference type="NCBI Taxonomy" id="1908"/>
    <lineage>
        <taxon>Bacteria</taxon>
        <taxon>Bacillati</taxon>
        <taxon>Actinomycetota</taxon>
        <taxon>Actinomycetes</taxon>
        <taxon>Kitasatosporales</taxon>
        <taxon>Streptomycetaceae</taxon>
        <taxon>Streptomyces</taxon>
    </lineage>
</organism>
<evidence type="ECO:0000256" key="1">
    <source>
        <dbReference type="SAM" id="SignalP"/>
    </source>
</evidence>
<feature type="signal peptide" evidence="1">
    <location>
        <begin position="1"/>
        <end position="43"/>
    </location>
</feature>
<comment type="caution">
    <text evidence="2">The sequence shown here is derived from an EMBL/GenBank/DDBJ whole genome shotgun (WGS) entry which is preliminary data.</text>
</comment>
<gene>
    <name evidence="2" type="ORF">D3105_32780</name>
</gene>
<protein>
    <recommendedName>
        <fullName evidence="4">ATP-binding protein</fullName>
    </recommendedName>
</protein>